<dbReference type="EMBL" id="VAFM01000001">
    <property type="protein sequence ID" value="TKW61146.1"/>
    <property type="molecule type" value="Genomic_DNA"/>
</dbReference>
<evidence type="ECO:0008006" key="3">
    <source>
        <dbReference type="Google" id="ProtNLM"/>
    </source>
</evidence>
<name>A0A6N4R1I6_BLAVI</name>
<evidence type="ECO:0000313" key="1">
    <source>
        <dbReference type="EMBL" id="TKW61146.1"/>
    </source>
</evidence>
<proteinExistence type="predicted"/>
<organism evidence="1 2">
    <name type="scientific">Blastochloris viridis</name>
    <name type="common">Rhodopseudomonas viridis</name>
    <dbReference type="NCBI Taxonomy" id="1079"/>
    <lineage>
        <taxon>Bacteria</taxon>
        <taxon>Pseudomonadati</taxon>
        <taxon>Pseudomonadota</taxon>
        <taxon>Alphaproteobacteria</taxon>
        <taxon>Hyphomicrobiales</taxon>
        <taxon>Blastochloridaceae</taxon>
        <taxon>Blastochloris</taxon>
    </lineage>
</organism>
<dbReference type="Proteomes" id="UP000320948">
    <property type="component" value="Unassembled WGS sequence"/>
</dbReference>
<reference evidence="1 2" key="1">
    <citation type="journal article" date="2017" name="Nat. Commun.">
        <title>In situ click chemistry generation of cyclooxygenase-2 inhibitors.</title>
        <authorList>
            <person name="Bhardwaj A."/>
            <person name="Kaur J."/>
            <person name="Wuest M."/>
            <person name="Wuest F."/>
        </authorList>
    </citation>
    <scope>NUCLEOTIDE SEQUENCE [LARGE SCALE GENOMIC DNA]</scope>
    <source>
        <strain evidence="1">S2_018_000_R2_106</strain>
    </source>
</reference>
<accession>A0A6N4R1I6</accession>
<comment type="caution">
    <text evidence="1">The sequence shown here is derived from an EMBL/GenBank/DDBJ whole genome shotgun (WGS) entry which is preliminary data.</text>
</comment>
<protein>
    <recommendedName>
        <fullName evidence="3">Competence protein</fullName>
    </recommendedName>
</protein>
<evidence type="ECO:0000313" key="2">
    <source>
        <dbReference type="Proteomes" id="UP000320948"/>
    </source>
</evidence>
<gene>
    <name evidence="1" type="ORF">DI628_00515</name>
</gene>
<dbReference type="AlphaFoldDB" id="A0A6N4R1I6"/>
<sequence>MANLKNPFGLKNGKVFHISEVERGRACGCVCPNCEKPLEAAKGSIKRHHFRHQHEYLECEGAFESAVHLAAKSLIAQKRQLKLPEYEIYEYLDEDEVYYDSNYEPFYGELLRLVKHGSPISFTFVDTEVSLDGIRPDLIGYVGKTRLAIEIAYRHPVSPEKADVFKRMNLSAIEINLSKLTQDDVQDWESLWAHICNSDNVKWIHNAKGEYEKARIRRELFHRRERDIERVKSLAVEYKRVSSPAVIQQLVQEGPQHPAWLHTRRYVPYALEDAPNFVNVQTTNGDWIYGCDRRVWQSAIFSYFIHKLGDDTRFSTEHVDSWLTGTVGLVVPDIVKALLRERKKNPSIIPEEVNDTLSSSWKALNEYFEVLCKEGYLVCKGYDSKHKGSRWYKVTLDR</sequence>